<gene>
    <name evidence="2" type="ordered locus">CFU_3873</name>
</gene>
<reference evidence="2 3" key="1">
    <citation type="journal article" date="2004" name="Environ. Microbiol.">
        <title>Phylogeny-function analysis of (meta)genomic libraries: screening for expression of ribosomal RNA genes by large-insert library fluorescent in situ hybridization (LIL-FISH).</title>
        <authorList>
            <person name="Leveau J.H."/>
            <person name="Gerards S."/>
            <person name="de Boer W."/>
            <person name="van Veen J.A."/>
        </authorList>
    </citation>
    <scope>NUCLEOTIDE SEQUENCE [LARGE SCALE GENOMIC DNA]</scope>
    <source>
        <strain evidence="2 3">Ter331</strain>
    </source>
</reference>
<feature type="transmembrane region" description="Helical" evidence="1">
    <location>
        <begin position="140"/>
        <end position="166"/>
    </location>
</feature>
<evidence type="ECO:0008006" key="4">
    <source>
        <dbReference type="Google" id="ProtNLM"/>
    </source>
</evidence>
<evidence type="ECO:0000313" key="3">
    <source>
        <dbReference type="Proteomes" id="UP000008392"/>
    </source>
</evidence>
<dbReference type="STRING" id="1005048.CFU_3873"/>
<name>G0ADS4_COLFT</name>
<protein>
    <recommendedName>
        <fullName evidence="4">YggT family protein</fullName>
    </recommendedName>
</protein>
<feature type="transmembrane region" description="Helical" evidence="1">
    <location>
        <begin position="108"/>
        <end position="128"/>
    </location>
</feature>
<dbReference type="KEGG" id="cfu:CFU_3873"/>
<reference evidence="3" key="6">
    <citation type="submission" date="2011-05" db="EMBL/GenBank/DDBJ databases">
        <title>Complete sequence of Collimonas fungivorans Ter331.</title>
        <authorList>
            <person name="Leveau J.H."/>
        </authorList>
    </citation>
    <scope>NUCLEOTIDE SEQUENCE [LARGE SCALE GENOMIC DNA]</scope>
    <source>
        <strain evidence="3">Ter331</strain>
    </source>
</reference>
<accession>G0ADS4</accession>
<reference evidence="2 3" key="5">
    <citation type="journal article" date="2011" name="ISME J.">
        <title>Dual transcriptional profiling of a bacterial/fungal confrontation: Collimonas fungivorans versus Aspergillus niger.</title>
        <authorList>
            <person name="Mela F."/>
            <person name="Fritsche K."/>
            <person name="de Boer W."/>
            <person name="van Veen J.A."/>
            <person name="de Graaff L.H."/>
            <person name="van den Berg M."/>
            <person name="Leveau J.H."/>
        </authorList>
    </citation>
    <scope>NUCLEOTIDE SEQUENCE [LARGE SCALE GENOMIC DNA]</scope>
    <source>
        <strain evidence="2 3">Ter331</strain>
    </source>
</reference>
<dbReference type="Pfam" id="PF02325">
    <property type="entry name" value="CCB3_YggT"/>
    <property type="match status" value="2"/>
</dbReference>
<sequence length="223" mass="24792">MAFAHRLYIFHPNSGKLSVNGLGRRGLTTARLHRCLIWKGKHAVLQNIFTLIIETIASVLGGVLLLRFWIQAVRVRPPQQLAQFIFTLSDWAVRPLRRLLPGVGGYDWASLIGAALVAVICILLELGVRSALNASLIFSLSALLFFQWVFYGLIALLIIEAIFSWVNPNAPLAPFVRALNEPLLRPLRRIIPLIGNIDLSPLAALILLRVVHQLVIYLITSVA</sequence>
<dbReference type="AlphaFoldDB" id="G0ADS4"/>
<reference evidence="2 3" key="4">
    <citation type="journal article" date="2010" name="Environ. Microbiol.">
        <title>The bacterial genus Collimonas: mycophagy, weathering and other adaptive solutions to life in oligotrophic soil environments.</title>
        <authorList>
            <person name="Leveau J.H."/>
            <person name="Uroz S."/>
            <person name="de Boer W."/>
        </authorList>
    </citation>
    <scope>NUCLEOTIDE SEQUENCE [LARGE SCALE GENOMIC DNA]</scope>
    <source>
        <strain evidence="2 3">Ter331</strain>
    </source>
</reference>
<keyword evidence="1" id="KW-0472">Membrane</keyword>
<keyword evidence="1" id="KW-1133">Transmembrane helix</keyword>
<dbReference type="eggNOG" id="COG0762">
    <property type="taxonomic scope" value="Bacteria"/>
</dbReference>
<evidence type="ECO:0000256" key="1">
    <source>
        <dbReference type="SAM" id="Phobius"/>
    </source>
</evidence>
<feature type="transmembrane region" description="Helical" evidence="1">
    <location>
        <begin position="48"/>
        <end position="70"/>
    </location>
</feature>
<dbReference type="HOGENOM" id="CLU_089905_0_0_4"/>
<dbReference type="EMBL" id="CP002745">
    <property type="protein sequence ID" value="AEK63697.1"/>
    <property type="molecule type" value="Genomic_DNA"/>
</dbReference>
<dbReference type="GO" id="GO:0016020">
    <property type="term" value="C:membrane"/>
    <property type="evidence" value="ECO:0007669"/>
    <property type="project" value="InterPro"/>
</dbReference>
<keyword evidence="1" id="KW-0812">Transmembrane</keyword>
<reference evidence="2 3" key="3">
    <citation type="journal article" date="2008" name="FEMS Microbiol. Ecol.">
        <title>Identification and characterization of genes underlying chitinolysis in Collimonas fungivorans Ter331.</title>
        <authorList>
            <person name="Fritsche K."/>
            <person name="de Boer W."/>
            <person name="Gerards S."/>
            <person name="van den Berg M."/>
            <person name="van Veen J.A."/>
            <person name="Leveau J.H."/>
        </authorList>
    </citation>
    <scope>NUCLEOTIDE SEQUENCE [LARGE SCALE GENOMIC DNA]</scope>
    <source>
        <strain evidence="2 3">Ter331</strain>
    </source>
</reference>
<organism evidence="2 3">
    <name type="scientific">Collimonas fungivorans (strain Ter331)</name>
    <dbReference type="NCBI Taxonomy" id="1005048"/>
    <lineage>
        <taxon>Bacteria</taxon>
        <taxon>Pseudomonadati</taxon>
        <taxon>Pseudomonadota</taxon>
        <taxon>Betaproteobacteria</taxon>
        <taxon>Burkholderiales</taxon>
        <taxon>Oxalobacteraceae</taxon>
        <taxon>Collimonas</taxon>
    </lineage>
</organism>
<proteinExistence type="predicted"/>
<keyword evidence="3" id="KW-1185">Reference proteome</keyword>
<evidence type="ECO:0000313" key="2">
    <source>
        <dbReference type="EMBL" id="AEK63697.1"/>
    </source>
</evidence>
<dbReference type="Proteomes" id="UP000008392">
    <property type="component" value="Chromosome"/>
</dbReference>
<reference evidence="2 3" key="2">
    <citation type="journal article" date="2006" name="J. Microbiol. Methods">
        <title>Genomic flank-sequencing of plasposon insertion sites for rapid identification of functional genes.</title>
        <authorList>
            <person name="Leveau J.H."/>
            <person name="Gerards S."/>
            <person name="Fritsche K."/>
            <person name="Zondag G."/>
            <person name="van Veen J.A."/>
        </authorList>
    </citation>
    <scope>NUCLEOTIDE SEQUENCE [LARGE SCALE GENOMIC DNA]</scope>
    <source>
        <strain evidence="2 3">Ter331</strain>
    </source>
</reference>
<dbReference type="InterPro" id="IPR003425">
    <property type="entry name" value="CCB3/YggT"/>
</dbReference>